<evidence type="ECO:0000256" key="1">
    <source>
        <dbReference type="ARBA" id="ARBA00004474"/>
    </source>
</evidence>
<keyword evidence="5" id="KW-0150">Chloroplast</keyword>
<keyword evidence="4 5" id="KW-0934">Plastid</keyword>
<proteinExistence type="inferred from homology"/>
<dbReference type="PANTHER" id="PTHR39638">
    <property type="entry name" value="YCF35"/>
    <property type="match status" value="1"/>
</dbReference>
<evidence type="ECO:0000313" key="5">
    <source>
        <dbReference type="EMBL" id="AWT40529.1"/>
    </source>
</evidence>
<comment type="subcellular location">
    <subcellularLocation>
        <location evidence="1">Plastid</location>
    </subcellularLocation>
</comment>
<protein>
    <recommendedName>
        <fullName evidence="3">Uncharacterized protein ycf35</fullName>
    </recommendedName>
</protein>
<dbReference type="GO" id="GO:0009536">
    <property type="term" value="C:plastid"/>
    <property type="evidence" value="ECO:0007669"/>
    <property type="project" value="UniProtKB-SubCell"/>
</dbReference>
<organism evidence="5">
    <name type="scientific">Acanthoceras zachariasii</name>
    <dbReference type="NCBI Taxonomy" id="451788"/>
    <lineage>
        <taxon>Eukaryota</taxon>
        <taxon>Sar</taxon>
        <taxon>Stramenopiles</taxon>
        <taxon>Ochrophyta</taxon>
        <taxon>Bacillariophyta</taxon>
        <taxon>Coscinodiscophyceae</taxon>
        <taxon>Chaetocerotophycidae</taxon>
        <taxon>Chaetocerotales</taxon>
        <taxon>Acanthocerataceae</taxon>
        <taxon>Acanthoceras</taxon>
    </lineage>
</organism>
<geneLocation type="chloroplast" evidence="5"/>
<gene>
    <name evidence="5" type="primary">ycf35</name>
</gene>
<dbReference type="RefSeq" id="YP_009497816.1">
    <property type="nucleotide sequence ID" value="NC_038009.1"/>
</dbReference>
<evidence type="ECO:0000256" key="2">
    <source>
        <dbReference type="ARBA" id="ARBA00009068"/>
    </source>
</evidence>
<dbReference type="AlphaFoldDB" id="A0A2U9NU15"/>
<sequence length="131" mass="15308">MSHFTNMKTSFQNLFYLEKALNKLNIRNHRQQQILNVNTSSINDHNLLITQSNGHNIEFCWNGEEYELVVDVSFWEQSCPVETFIDKIGQQYASEVIIGESQKMGFELIKYQKNSDGSNSLVLQRWSETKK</sequence>
<dbReference type="EMBL" id="MG755808">
    <property type="protein sequence ID" value="AWT40529.1"/>
    <property type="molecule type" value="Genomic_DNA"/>
</dbReference>
<name>A0A2U9NU15_9STRA</name>
<accession>A0A2U9NU15</accession>
<evidence type="ECO:0000256" key="3">
    <source>
        <dbReference type="ARBA" id="ARBA00021585"/>
    </source>
</evidence>
<comment type="similarity">
    <text evidence="2">Belongs to the ycf35 family.</text>
</comment>
<dbReference type="InterPro" id="IPR009666">
    <property type="entry name" value="Uncharacterised_Ycf35"/>
</dbReference>
<dbReference type="GeneID" id="36960498"/>
<dbReference type="Pfam" id="PF06868">
    <property type="entry name" value="DUF1257"/>
    <property type="match status" value="1"/>
</dbReference>
<dbReference type="PANTHER" id="PTHR39638:SF2">
    <property type="entry name" value="YCF35"/>
    <property type="match status" value="1"/>
</dbReference>
<reference evidence="5" key="1">
    <citation type="journal article" date="2018" name="Adv. Bot. Res.">
        <title>Evolution of the Plastid Genomes in Diatoms.</title>
        <authorList>
            <person name="Yu M."/>
            <person name="Ashworth M.P."/>
            <person name="Hajrah N.H."/>
            <person name="Khiyami M.A."/>
            <person name="Sabir M.J."/>
            <person name="Alhebshi A.M."/>
            <person name="Al-Malki A.L."/>
            <person name="Sabir J.S.M."/>
            <person name="Theriot E.C."/>
            <person name="Jansen R.K."/>
        </authorList>
    </citation>
    <scope>NUCLEOTIDE SEQUENCE</scope>
</reference>
<evidence type="ECO:0000256" key="4">
    <source>
        <dbReference type="ARBA" id="ARBA00022640"/>
    </source>
</evidence>